<evidence type="ECO:0000256" key="15">
    <source>
        <dbReference type="RuleBase" id="RU003357"/>
    </source>
</evidence>
<keyword evidence="20" id="KW-1185">Reference proteome</keyword>
<dbReference type="InterPro" id="IPR013784">
    <property type="entry name" value="Carb-bd-like_fold"/>
</dbReference>
<evidence type="ECO:0000256" key="10">
    <source>
        <dbReference type="ARBA" id="ARBA00023077"/>
    </source>
</evidence>
<proteinExistence type="inferred from homology"/>
<dbReference type="Gene3D" id="2.40.170.20">
    <property type="entry name" value="TonB-dependent receptor, beta-barrel domain"/>
    <property type="match status" value="1"/>
</dbReference>
<dbReference type="GO" id="GO:0009279">
    <property type="term" value="C:cell outer membrane"/>
    <property type="evidence" value="ECO:0007669"/>
    <property type="project" value="UniProtKB-SubCell"/>
</dbReference>
<dbReference type="PROSITE" id="PS52016">
    <property type="entry name" value="TONB_DEPENDENT_REC_3"/>
    <property type="match status" value="1"/>
</dbReference>
<evidence type="ECO:0000256" key="5">
    <source>
        <dbReference type="ARBA" id="ARBA00022496"/>
    </source>
</evidence>
<dbReference type="GO" id="GO:0015344">
    <property type="term" value="F:siderophore uptake transmembrane transporter activity"/>
    <property type="evidence" value="ECO:0007669"/>
    <property type="project" value="TreeGrafter"/>
</dbReference>
<keyword evidence="5" id="KW-0410">Iron transport</keyword>
<comment type="subcellular location">
    <subcellularLocation>
        <location evidence="1 14">Cell outer membrane</location>
        <topology evidence="1 14">Multi-pass membrane protein</topology>
    </subcellularLocation>
</comment>
<dbReference type="RefSeq" id="WP_129001760.1">
    <property type="nucleotide sequence ID" value="NZ_SDHZ01000001.1"/>
</dbReference>
<dbReference type="SUPFAM" id="SSF56935">
    <property type="entry name" value="Porins"/>
    <property type="match status" value="1"/>
</dbReference>
<dbReference type="InterPro" id="IPR039426">
    <property type="entry name" value="TonB-dep_rcpt-like"/>
</dbReference>
<feature type="signal peptide" evidence="16">
    <location>
        <begin position="1"/>
        <end position="23"/>
    </location>
</feature>
<feature type="chain" id="PRO_5020429401" evidence="16">
    <location>
        <begin position="24"/>
        <end position="799"/>
    </location>
</feature>
<name>A0A4Q1DBV9_9BACT</name>
<keyword evidence="8" id="KW-0408">Iron</keyword>
<dbReference type="GO" id="GO:0038023">
    <property type="term" value="F:signaling receptor activity"/>
    <property type="evidence" value="ECO:0007669"/>
    <property type="project" value="InterPro"/>
</dbReference>
<evidence type="ECO:0000256" key="16">
    <source>
        <dbReference type="SAM" id="SignalP"/>
    </source>
</evidence>
<dbReference type="GO" id="GO:0015891">
    <property type="term" value="P:siderophore transport"/>
    <property type="evidence" value="ECO:0007669"/>
    <property type="project" value="InterPro"/>
</dbReference>
<dbReference type="InterPro" id="IPR010105">
    <property type="entry name" value="TonB_sidphr_rcpt"/>
</dbReference>
<feature type="domain" description="TonB-dependent receptor plug" evidence="18">
    <location>
        <begin position="144"/>
        <end position="244"/>
    </location>
</feature>
<dbReference type="SUPFAM" id="SSF49452">
    <property type="entry name" value="Starch-binding domain-like"/>
    <property type="match status" value="1"/>
</dbReference>
<evidence type="ECO:0000256" key="9">
    <source>
        <dbReference type="ARBA" id="ARBA00023065"/>
    </source>
</evidence>
<evidence type="ECO:0000256" key="4">
    <source>
        <dbReference type="ARBA" id="ARBA00022452"/>
    </source>
</evidence>
<keyword evidence="7 16" id="KW-0732">Signal</keyword>
<dbReference type="CDD" id="cd01347">
    <property type="entry name" value="ligand_gated_channel"/>
    <property type="match status" value="1"/>
</dbReference>
<sequence length="799" mass="88829">MRWLTACAFFLLLLQLTTFSTFAYTGDENGDKNGQIKGKIKTTDENPASAVSVLIKGTRKYAISAADGSFSFDNVKPGNYQLEVSLVGYDNTVVPVTVTAEATATVDITLTVSDLQLQEIIVKSGKSAYNTKQLSSTLRLNEPLLETPQNIQIISNKVMADQQIISMSDGLVRNVSGLMRLEHWGDMYTNITARGSRLSAFRNGMNAITSYWSPLTEDMSFVDHVEFVKGPAGFMMSVGDPAGIYNVVTKKPTGVTKGEASISMGSYDFYRAALDFDGKLDKQGKLMYRLNLMGQEKKSFRAYEYNNRYSIAPVISYKLDENTTLTAEYIHQHVKTSNVGSYYVFSTKGYAVMPREFTTLDPGIEPTYINEKIGTVSLSHKFNDNWKLFAQASYYDYSGTGSSMWPAAVGADSMIRSVSIWDAKSTAKYGQMYLNGDVQTGLVHHRILAGIDANDKGYMADWNQAHNLDRPDAKFSFDNPSYGAPSNGYPVWDRTTPLVQRAGKYGTVDQSLVGLYVQDELGFLNNQLRLTLAARYTHVTQTEYGATAKKNKFTPRIGLSYSVTPGTSVYALYDQAFVPQSGVRKDGKDVQPLTGNNMEVGIKRDWAEGKWSTNLSVYRILRNNNNTTDPSDITGVYIVQLGQTRAQGLELDIRGEIASGLTLTANYAFTDNQITKTDTSAASKATIGNKVPGFAKHTANAWLNYKLQEGALKGLGFSAGFTFMADRSTWVWSSNRNDALPDYTKFDGGIFWEHDKFRVNLNVFNLADKYLYTGSSYGSYVYWQAEAGRNWRMSINYRF</sequence>
<dbReference type="Gene3D" id="2.60.40.1120">
    <property type="entry name" value="Carboxypeptidase-like, regulatory domain"/>
    <property type="match status" value="1"/>
</dbReference>
<evidence type="ECO:0000259" key="18">
    <source>
        <dbReference type="Pfam" id="PF07715"/>
    </source>
</evidence>
<evidence type="ECO:0000256" key="7">
    <source>
        <dbReference type="ARBA" id="ARBA00022729"/>
    </source>
</evidence>
<keyword evidence="3 14" id="KW-0813">Transport</keyword>
<evidence type="ECO:0000256" key="2">
    <source>
        <dbReference type="ARBA" id="ARBA00009810"/>
    </source>
</evidence>
<feature type="domain" description="TonB-dependent receptor-like beta-barrel" evidence="17">
    <location>
        <begin position="366"/>
        <end position="766"/>
    </location>
</feature>
<dbReference type="InterPro" id="IPR010917">
    <property type="entry name" value="TonB_rcpt_CS"/>
</dbReference>
<gene>
    <name evidence="19" type="ORF">ESB13_04150</name>
</gene>
<dbReference type="InterPro" id="IPR012910">
    <property type="entry name" value="Plug_dom"/>
</dbReference>
<comment type="caution">
    <text evidence="19">The sequence shown here is derived from an EMBL/GenBank/DDBJ whole genome shotgun (WGS) entry which is preliminary data.</text>
</comment>
<evidence type="ECO:0000313" key="19">
    <source>
        <dbReference type="EMBL" id="RXK86009.1"/>
    </source>
</evidence>
<comment type="similarity">
    <text evidence="2 14 15">Belongs to the TonB-dependent receptor family.</text>
</comment>
<dbReference type="InterPro" id="IPR037066">
    <property type="entry name" value="Plug_dom_sf"/>
</dbReference>
<keyword evidence="12 19" id="KW-0675">Receptor</keyword>
<dbReference type="InterPro" id="IPR036942">
    <property type="entry name" value="Beta-barrel_TonB_sf"/>
</dbReference>
<evidence type="ECO:0000313" key="20">
    <source>
        <dbReference type="Proteomes" id="UP000290545"/>
    </source>
</evidence>
<dbReference type="GO" id="GO:0030246">
    <property type="term" value="F:carbohydrate binding"/>
    <property type="evidence" value="ECO:0007669"/>
    <property type="project" value="InterPro"/>
</dbReference>
<dbReference type="NCBIfam" id="TIGR01783">
    <property type="entry name" value="TonB-siderophor"/>
    <property type="match status" value="1"/>
</dbReference>
<evidence type="ECO:0000256" key="8">
    <source>
        <dbReference type="ARBA" id="ARBA00023004"/>
    </source>
</evidence>
<keyword evidence="11 14" id="KW-0472">Membrane</keyword>
<dbReference type="AlphaFoldDB" id="A0A4Q1DBV9"/>
<evidence type="ECO:0000256" key="6">
    <source>
        <dbReference type="ARBA" id="ARBA00022692"/>
    </source>
</evidence>
<dbReference type="Pfam" id="PF07715">
    <property type="entry name" value="Plug"/>
    <property type="match status" value="1"/>
</dbReference>
<organism evidence="19 20">
    <name type="scientific">Filimonas effusa</name>
    <dbReference type="NCBI Taxonomy" id="2508721"/>
    <lineage>
        <taxon>Bacteria</taxon>
        <taxon>Pseudomonadati</taxon>
        <taxon>Bacteroidota</taxon>
        <taxon>Chitinophagia</taxon>
        <taxon>Chitinophagales</taxon>
        <taxon>Chitinophagaceae</taxon>
        <taxon>Filimonas</taxon>
    </lineage>
</organism>
<evidence type="ECO:0000256" key="14">
    <source>
        <dbReference type="PROSITE-ProRule" id="PRU01360"/>
    </source>
</evidence>
<keyword evidence="9" id="KW-0406">Ion transport</keyword>
<dbReference type="InterPro" id="IPR000531">
    <property type="entry name" value="Beta-barrel_TonB"/>
</dbReference>
<evidence type="ECO:0000256" key="12">
    <source>
        <dbReference type="ARBA" id="ARBA00023170"/>
    </source>
</evidence>
<dbReference type="Proteomes" id="UP000290545">
    <property type="component" value="Unassembled WGS sequence"/>
</dbReference>
<dbReference type="Gene3D" id="2.170.130.10">
    <property type="entry name" value="TonB-dependent receptor, plug domain"/>
    <property type="match status" value="1"/>
</dbReference>
<evidence type="ECO:0000259" key="17">
    <source>
        <dbReference type="Pfam" id="PF00593"/>
    </source>
</evidence>
<evidence type="ECO:0000256" key="11">
    <source>
        <dbReference type="ARBA" id="ARBA00023136"/>
    </source>
</evidence>
<keyword evidence="13 14" id="KW-0998">Cell outer membrane</keyword>
<evidence type="ECO:0000256" key="3">
    <source>
        <dbReference type="ARBA" id="ARBA00022448"/>
    </source>
</evidence>
<evidence type="ECO:0000256" key="1">
    <source>
        <dbReference type="ARBA" id="ARBA00004571"/>
    </source>
</evidence>
<dbReference type="PANTHER" id="PTHR32552:SF68">
    <property type="entry name" value="FERRICHROME OUTER MEMBRANE TRANSPORTER_PHAGE RECEPTOR"/>
    <property type="match status" value="1"/>
</dbReference>
<keyword evidence="4 14" id="KW-1134">Transmembrane beta strand</keyword>
<dbReference type="OrthoDB" id="9775095at2"/>
<dbReference type="Pfam" id="PF00593">
    <property type="entry name" value="TonB_dep_Rec_b-barrel"/>
    <property type="match status" value="1"/>
</dbReference>
<evidence type="ECO:0000256" key="13">
    <source>
        <dbReference type="ARBA" id="ARBA00023237"/>
    </source>
</evidence>
<dbReference type="EMBL" id="SDHZ01000001">
    <property type="protein sequence ID" value="RXK86009.1"/>
    <property type="molecule type" value="Genomic_DNA"/>
</dbReference>
<keyword evidence="10 15" id="KW-0798">TonB box</keyword>
<dbReference type="PROSITE" id="PS01156">
    <property type="entry name" value="TONB_DEPENDENT_REC_2"/>
    <property type="match status" value="1"/>
</dbReference>
<accession>A0A4Q1DBV9</accession>
<protein>
    <submittedName>
        <fullName evidence="19">TonB-dependent receptor</fullName>
    </submittedName>
</protein>
<reference evidence="19 20" key="1">
    <citation type="submission" date="2019-01" db="EMBL/GenBank/DDBJ databases">
        <title>Filimonas sp. strain TTM-71.</title>
        <authorList>
            <person name="Chen W.-M."/>
        </authorList>
    </citation>
    <scope>NUCLEOTIDE SEQUENCE [LARGE SCALE GENOMIC DNA]</scope>
    <source>
        <strain evidence="19 20">TTM-71</strain>
    </source>
</reference>
<dbReference type="Pfam" id="PF13715">
    <property type="entry name" value="CarbopepD_reg_2"/>
    <property type="match status" value="1"/>
</dbReference>
<keyword evidence="6 14" id="KW-0812">Transmembrane</keyword>
<dbReference type="PANTHER" id="PTHR32552">
    <property type="entry name" value="FERRICHROME IRON RECEPTOR-RELATED"/>
    <property type="match status" value="1"/>
</dbReference>